<evidence type="ECO:0000313" key="2">
    <source>
        <dbReference type="EMBL" id="KAL3678752.1"/>
    </source>
</evidence>
<feature type="region of interest" description="Disordered" evidence="1">
    <location>
        <begin position="438"/>
        <end position="466"/>
    </location>
</feature>
<feature type="compositionally biased region" description="Acidic residues" evidence="1">
    <location>
        <begin position="443"/>
        <end position="464"/>
    </location>
</feature>
<accession>A0ABD3GHS3</accession>
<name>A0ABD3GHS3_9MARC</name>
<organism evidence="2 3">
    <name type="scientific">Riccia sorocarpa</name>
    <dbReference type="NCBI Taxonomy" id="122646"/>
    <lineage>
        <taxon>Eukaryota</taxon>
        <taxon>Viridiplantae</taxon>
        <taxon>Streptophyta</taxon>
        <taxon>Embryophyta</taxon>
        <taxon>Marchantiophyta</taxon>
        <taxon>Marchantiopsida</taxon>
        <taxon>Marchantiidae</taxon>
        <taxon>Marchantiales</taxon>
        <taxon>Ricciaceae</taxon>
        <taxon>Riccia</taxon>
    </lineage>
</organism>
<feature type="compositionally biased region" description="Low complexity" evidence="1">
    <location>
        <begin position="252"/>
        <end position="267"/>
    </location>
</feature>
<dbReference type="Proteomes" id="UP001633002">
    <property type="component" value="Unassembled WGS sequence"/>
</dbReference>
<proteinExistence type="predicted"/>
<comment type="caution">
    <text evidence="2">The sequence shown here is derived from an EMBL/GenBank/DDBJ whole genome shotgun (WGS) entry which is preliminary data.</text>
</comment>
<evidence type="ECO:0000256" key="1">
    <source>
        <dbReference type="SAM" id="MobiDB-lite"/>
    </source>
</evidence>
<reference evidence="2 3" key="1">
    <citation type="submission" date="2024-09" db="EMBL/GenBank/DDBJ databases">
        <title>Chromosome-scale assembly of Riccia sorocarpa.</title>
        <authorList>
            <person name="Paukszto L."/>
        </authorList>
    </citation>
    <scope>NUCLEOTIDE SEQUENCE [LARGE SCALE GENOMIC DNA]</scope>
    <source>
        <strain evidence="2">LP-2024</strain>
        <tissue evidence="2">Aerial parts of the thallus</tissue>
    </source>
</reference>
<protein>
    <submittedName>
        <fullName evidence="2">Uncharacterized protein</fullName>
    </submittedName>
</protein>
<dbReference type="EMBL" id="JBJQOH010000007">
    <property type="protein sequence ID" value="KAL3678752.1"/>
    <property type="molecule type" value="Genomic_DNA"/>
</dbReference>
<sequence>MESLYYYRSRRITHYLPNPWPKAFSLRQICTLQKSCKEFSHTSVAQHIGRIGILPRWWTEDHQDWYLDILQFVCIRTVKRDEETVLGPFSVVRSEGVFVLLEDESQQQFFFPKYLQRYEFGRKFYSCTAIWLYTSGCYCRRCVDLQIPLPVYCFCIEVFNRSLCLGCSYDLRVHPREEIADSQVNAEHQELLNIKVQPSAQNEHEQQDENKDIDELLSQNLCLYREVFGSQSTCFCGYGISTEKDENSREGTQAATDNANDATDVNAGSSRQHQARHQQQRRNADDCTRKKQAAKVAEVKVKKSRRVPEKTFDVSITIGILGNDIQGQCFDKMVNFLESRAEMDVLGLERGDSHLQLHIQGMLRITTSSARALKTESAIKNVSDKQKEEGRRMHAIYGASEYKNRLELNPANSVELADVDNILFGIDTHARYFEAPTTVKLENDEEDDPPPEEDDIPLPTEDEATPIPIVNLERTKGSGADLDRVQEALLGASFDVGRKTNEEMETSKLLPEYIRLWR</sequence>
<dbReference type="AlphaFoldDB" id="A0ABD3GHS3"/>
<evidence type="ECO:0000313" key="3">
    <source>
        <dbReference type="Proteomes" id="UP001633002"/>
    </source>
</evidence>
<gene>
    <name evidence="2" type="ORF">R1sor_021708</name>
</gene>
<keyword evidence="3" id="KW-1185">Reference proteome</keyword>
<feature type="region of interest" description="Disordered" evidence="1">
    <location>
        <begin position="243"/>
        <end position="291"/>
    </location>
</feature>